<dbReference type="Pfam" id="PF04027">
    <property type="entry name" value="DUF371"/>
    <property type="match status" value="1"/>
</dbReference>
<dbReference type="GeneID" id="97548121"/>
<protein>
    <submittedName>
        <fullName evidence="1">DUF371 domain-containing protein</fullName>
    </submittedName>
</protein>
<evidence type="ECO:0000313" key="1">
    <source>
        <dbReference type="EMBL" id="PWR72015.1"/>
    </source>
</evidence>
<dbReference type="PANTHER" id="PTHR40696">
    <property type="entry name" value="DUF371 FAMILY PROTEIN"/>
    <property type="match status" value="1"/>
</dbReference>
<gene>
    <name evidence="1" type="ORF">DK846_08470</name>
</gene>
<evidence type="ECO:0000313" key="2">
    <source>
        <dbReference type="Proteomes" id="UP000245657"/>
    </source>
</evidence>
<dbReference type="EMBL" id="QGMY01000007">
    <property type="protein sequence ID" value="PWR72015.1"/>
    <property type="molecule type" value="Genomic_DNA"/>
</dbReference>
<keyword evidence="2" id="KW-1185">Reference proteome</keyword>
<sequence>MPRAVEQFSAFGHPEVTATHRTTFEITAEQHLSSSGNCIIAVRSEKGAVDLSDQFRELIRSPGCRLITELRCRDVEVTVTSSGSPNLLLDHQTDMVWRRSSFTCGRTIGLYSDYTAGMLPRELITLLKLGERLDITLIAELDPYPNENPEPCILPGLNLLIKE</sequence>
<comment type="caution">
    <text evidence="1">The sequence shown here is derived from an EMBL/GenBank/DDBJ whole genome shotgun (WGS) entry which is preliminary data.</text>
</comment>
<dbReference type="OrthoDB" id="9265at2157"/>
<dbReference type="InterPro" id="IPR007171">
    <property type="entry name" value="DUF371"/>
</dbReference>
<organism evidence="1 2">
    <name type="scientific">Methanospirillum lacunae</name>
    <dbReference type="NCBI Taxonomy" id="668570"/>
    <lineage>
        <taxon>Archaea</taxon>
        <taxon>Methanobacteriati</taxon>
        <taxon>Methanobacteriota</taxon>
        <taxon>Stenosarchaea group</taxon>
        <taxon>Methanomicrobia</taxon>
        <taxon>Methanomicrobiales</taxon>
        <taxon>Methanospirillaceae</taxon>
        <taxon>Methanospirillum</taxon>
    </lineage>
</organism>
<accession>A0A2V2N0C6</accession>
<reference evidence="1 2" key="1">
    <citation type="submission" date="2018-05" db="EMBL/GenBank/DDBJ databases">
        <title>Draft genome of Methanospirillum lacunae Ki8-1.</title>
        <authorList>
            <person name="Dueholm M.S."/>
            <person name="Nielsen P.H."/>
            <person name="Bakmann L.F."/>
            <person name="Otzen D.E."/>
        </authorList>
    </citation>
    <scope>NUCLEOTIDE SEQUENCE [LARGE SCALE GENOMIC DNA]</scope>
    <source>
        <strain evidence="1 2">Ki8-1</strain>
    </source>
</reference>
<dbReference type="AlphaFoldDB" id="A0A2V2N0C6"/>
<dbReference type="Gene3D" id="2.60.120.630">
    <property type="entry name" value="mth639 domain like"/>
    <property type="match status" value="1"/>
</dbReference>
<dbReference type="Proteomes" id="UP000245657">
    <property type="component" value="Unassembled WGS sequence"/>
</dbReference>
<dbReference type="PANTHER" id="PTHR40696:SF1">
    <property type="entry name" value="DUF371 DOMAIN-CONTAINING PROTEIN"/>
    <property type="match status" value="1"/>
</dbReference>
<name>A0A2V2N0C6_9EURY</name>
<proteinExistence type="predicted"/>
<dbReference type="RefSeq" id="WP_109968505.1">
    <property type="nucleotide sequence ID" value="NZ_CP176093.1"/>
</dbReference>
<dbReference type="InterPro" id="IPR023131">
    <property type="entry name" value="Mth639-like_dom_sf"/>
</dbReference>